<comment type="caution">
    <text evidence="5">The sequence shown here is derived from an EMBL/GenBank/DDBJ whole genome shotgun (WGS) entry which is preliminary data.</text>
</comment>
<organism evidence="5 6">
    <name type="scientific">Desulforhabdus amnigena</name>
    <dbReference type="NCBI Taxonomy" id="40218"/>
    <lineage>
        <taxon>Bacteria</taxon>
        <taxon>Pseudomonadati</taxon>
        <taxon>Thermodesulfobacteriota</taxon>
        <taxon>Syntrophobacteria</taxon>
        <taxon>Syntrophobacterales</taxon>
        <taxon>Syntrophobacteraceae</taxon>
        <taxon>Desulforhabdus</taxon>
    </lineage>
</organism>
<dbReference type="InterPro" id="IPR050166">
    <property type="entry name" value="ABC_transporter_ATP-bind"/>
</dbReference>
<dbReference type="PANTHER" id="PTHR42788:SF13">
    <property type="entry name" value="ALIPHATIC SULFONATES IMPORT ATP-BINDING PROTEIN SSUB"/>
    <property type="match status" value="1"/>
</dbReference>
<name>A0A9W6CV45_9BACT</name>
<dbReference type="PANTHER" id="PTHR42788">
    <property type="entry name" value="TAURINE IMPORT ATP-BINDING PROTEIN-RELATED"/>
    <property type="match status" value="1"/>
</dbReference>
<evidence type="ECO:0000256" key="3">
    <source>
        <dbReference type="ARBA" id="ARBA00022840"/>
    </source>
</evidence>
<sequence length="272" mass="29853">MSTEIAFELRQVRKVFPGRGGRRDAVVALDRLDLVVGVGEFVAVVGPSGCGKTTLIDLIAGFTRPTEGSITAGGQPVRSPGPDRVVVFQDHAVFPWYTALENVAYGLRRQGMGRDRARQCAREALNRMGLGKFVHAYPGTLSGGMRQRVALARALVLKPDILLLDEPFAALDAVTRVRLQDELVMLWQDCGWTVLFVTHNLAEAIYLADRVVVLDRPPTGLRKIKPIVLPRPRRRSDARLGEHAEHLKVLMGGCFDNADSEESVSAQHDNLG</sequence>
<protein>
    <submittedName>
        <fullName evidence="5">Nitrate ABC transporter ATP-binding protein</fullName>
    </submittedName>
</protein>
<dbReference type="InterPro" id="IPR027417">
    <property type="entry name" value="P-loop_NTPase"/>
</dbReference>
<gene>
    <name evidence="5" type="ORF">DAMNIGENAA_05070</name>
</gene>
<dbReference type="SUPFAM" id="SSF52540">
    <property type="entry name" value="P-loop containing nucleoside triphosphate hydrolases"/>
    <property type="match status" value="1"/>
</dbReference>
<dbReference type="CDD" id="cd03293">
    <property type="entry name" value="ABC_NrtD_SsuB_transporters"/>
    <property type="match status" value="1"/>
</dbReference>
<keyword evidence="1" id="KW-0813">Transport</keyword>
<dbReference type="SMART" id="SM00382">
    <property type="entry name" value="AAA"/>
    <property type="match status" value="1"/>
</dbReference>
<evidence type="ECO:0000313" key="5">
    <source>
        <dbReference type="EMBL" id="GLI33074.1"/>
    </source>
</evidence>
<dbReference type="Pfam" id="PF00005">
    <property type="entry name" value="ABC_tran"/>
    <property type="match status" value="1"/>
</dbReference>
<dbReference type="InterPro" id="IPR003593">
    <property type="entry name" value="AAA+_ATPase"/>
</dbReference>
<dbReference type="GO" id="GO:0005524">
    <property type="term" value="F:ATP binding"/>
    <property type="evidence" value="ECO:0007669"/>
    <property type="project" value="UniProtKB-KW"/>
</dbReference>
<dbReference type="EMBL" id="BSDR01000001">
    <property type="protein sequence ID" value="GLI33074.1"/>
    <property type="molecule type" value="Genomic_DNA"/>
</dbReference>
<evidence type="ECO:0000313" key="6">
    <source>
        <dbReference type="Proteomes" id="UP001144372"/>
    </source>
</evidence>
<keyword evidence="6" id="KW-1185">Reference proteome</keyword>
<dbReference type="AlphaFoldDB" id="A0A9W6CV45"/>
<accession>A0A9W6CV45</accession>
<feature type="domain" description="ABC transporter" evidence="4">
    <location>
        <begin position="7"/>
        <end position="241"/>
    </location>
</feature>
<dbReference type="PROSITE" id="PS00211">
    <property type="entry name" value="ABC_TRANSPORTER_1"/>
    <property type="match status" value="1"/>
</dbReference>
<dbReference type="InterPro" id="IPR017871">
    <property type="entry name" value="ABC_transporter-like_CS"/>
</dbReference>
<keyword evidence="2" id="KW-0547">Nucleotide-binding</keyword>
<dbReference type="PROSITE" id="PS50893">
    <property type="entry name" value="ABC_TRANSPORTER_2"/>
    <property type="match status" value="1"/>
</dbReference>
<dbReference type="InterPro" id="IPR003439">
    <property type="entry name" value="ABC_transporter-like_ATP-bd"/>
</dbReference>
<evidence type="ECO:0000259" key="4">
    <source>
        <dbReference type="PROSITE" id="PS50893"/>
    </source>
</evidence>
<reference evidence="5" key="1">
    <citation type="submission" date="2022-12" db="EMBL/GenBank/DDBJ databases">
        <title>Reference genome sequencing for broad-spectrum identification of bacterial and archaeal isolates by mass spectrometry.</title>
        <authorList>
            <person name="Sekiguchi Y."/>
            <person name="Tourlousse D.M."/>
        </authorList>
    </citation>
    <scope>NUCLEOTIDE SEQUENCE</scope>
    <source>
        <strain evidence="5">ASRB1</strain>
    </source>
</reference>
<dbReference type="Gene3D" id="3.40.50.300">
    <property type="entry name" value="P-loop containing nucleotide triphosphate hydrolases"/>
    <property type="match status" value="1"/>
</dbReference>
<dbReference type="Proteomes" id="UP001144372">
    <property type="component" value="Unassembled WGS sequence"/>
</dbReference>
<keyword evidence="3 5" id="KW-0067">ATP-binding</keyword>
<dbReference type="RefSeq" id="WP_281792092.1">
    <property type="nucleotide sequence ID" value="NZ_BSDR01000001.1"/>
</dbReference>
<dbReference type="GO" id="GO:0016887">
    <property type="term" value="F:ATP hydrolysis activity"/>
    <property type="evidence" value="ECO:0007669"/>
    <property type="project" value="InterPro"/>
</dbReference>
<evidence type="ECO:0000256" key="2">
    <source>
        <dbReference type="ARBA" id="ARBA00022741"/>
    </source>
</evidence>
<evidence type="ECO:0000256" key="1">
    <source>
        <dbReference type="ARBA" id="ARBA00022448"/>
    </source>
</evidence>
<proteinExistence type="predicted"/>